<comment type="cofactor">
    <cofactor evidence="1">
        <name>FAD</name>
        <dbReference type="ChEBI" id="CHEBI:57692"/>
    </cofactor>
</comment>
<gene>
    <name evidence="6" type="ORF">GCM10010140_53570</name>
</gene>
<protein>
    <submittedName>
        <fullName evidence="6">FAD-dependent oxidoreductase</fullName>
    </submittedName>
</protein>
<organism evidence="6 7">
    <name type="scientific">Streptosporangium pseudovulgare</name>
    <dbReference type="NCBI Taxonomy" id="35765"/>
    <lineage>
        <taxon>Bacteria</taxon>
        <taxon>Bacillati</taxon>
        <taxon>Actinomycetota</taxon>
        <taxon>Actinomycetes</taxon>
        <taxon>Streptosporangiales</taxon>
        <taxon>Streptosporangiaceae</taxon>
        <taxon>Streptosporangium</taxon>
    </lineage>
</organism>
<dbReference type="EMBL" id="BMQJ01000014">
    <property type="protein sequence ID" value="GGQ16542.1"/>
    <property type="molecule type" value="Genomic_DNA"/>
</dbReference>
<dbReference type="InterPro" id="IPR036188">
    <property type="entry name" value="FAD/NAD-bd_sf"/>
</dbReference>
<evidence type="ECO:0000256" key="3">
    <source>
        <dbReference type="ARBA" id="ARBA00022827"/>
    </source>
</evidence>
<evidence type="ECO:0000256" key="1">
    <source>
        <dbReference type="ARBA" id="ARBA00001974"/>
    </source>
</evidence>
<name>A0ABQ2RAA5_9ACTN</name>
<dbReference type="PANTHER" id="PTHR43004">
    <property type="entry name" value="TRK SYSTEM POTASSIUM UPTAKE PROTEIN"/>
    <property type="match status" value="1"/>
</dbReference>
<dbReference type="Pfam" id="PF21274">
    <property type="entry name" value="Rng_hyd_C"/>
    <property type="match status" value="1"/>
</dbReference>
<feature type="domain" description="FAD-binding" evidence="5">
    <location>
        <begin position="3"/>
        <end position="361"/>
    </location>
</feature>
<keyword evidence="2" id="KW-0285">Flavoprotein</keyword>
<dbReference type="SUPFAM" id="SSF51905">
    <property type="entry name" value="FAD/NAD(P)-binding domain"/>
    <property type="match status" value="1"/>
</dbReference>
<dbReference type="InterPro" id="IPR002938">
    <property type="entry name" value="FAD-bd"/>
</dbReference>
<accession>A0ABQ2RAA5</accession>
<dbReference type="RefSeq" id="WP_189249210.1">
    <property type="nucleotide sequence ID" value="NZ_BMQJ01000014.1"/>
</dbReference>
<comment type="caution">
    <text evidence="6">The sequence shown here is derived from an EMBL/GenBank/DDBJ whole genome shotgun (WGS) entry which is preliminary data.</text>
</comment>
<keyword evidence="3" id="KW-0274">FAD</keyword>
<reference evidence="7" key="1">
    <citation type="journal article" date="2019" name="Int. J. Syst. Evol. Microbiol.">
        <title>The Global Catalogue of Microorganisms (GCM) 10K type strain sequencing project: providing services to taxonomists for standard genome sequencing and annotation.</title>
        <authorList>
            <consortium name="The Broad Institute Genomics Platform"/>
            <consortium name="The Broad Institute Genome Sequencing Center for Infectious Disease"/>
            <person name="Wu L."/>
            <person name="Ma J."/>
        </authorList>
    </citation>
    <scope>NUCLEOTIDE SEQUENCE [LARGE SCALE GENOMIC DNA]</scope>
    <source>
        <strain evidence="7">JCM 3115</strain>
    </source>
</reference>
<evidence type="ECO:0000313" key="6">
    <source>
        <dbReference type="EMBL" id="GGQ16542.1"/>
    </source>
</evidence>
<feature type="compositionally biased region" description="Gly residues" evidence="4">
    <location>
        <begin position="505"/>
        <end position="515"/>
    </location>
</feature>
<keyword evidence="7" id="KW-1185">Reference proteome</keyword>
<feature type="region of interest" description="Disordered" evidence="4">
    <location>
        <begin position="480"/>
        <end position="516"/>
    </location>
</feature>
<dbReference type="Gene3D" id="3.50.50.60">
    <property type="entry name" value="FAD/NAD(P)-binding domain"/>
    <property type="match status" value="2"/>
</dbReference>
<dbReference type="PRINTS" id="PR00420">
    <property type="entry name" value="RNGMNOXGNASE"/>
</dbReference>
<evidence type="ECO:0000256" key="2">
    <source>
        <dbReference type="ARBA" id="ARBA00022630"/>
    </source>
</evidence>
<dbReference type="InterPro" id="IPR050641">
    <property type="entry name" value="RIFMO-like"/>
</dbReference>
<proteinExistence type="predicted"/>
<dbReference type="Gene3D" id="3.40.30.120">
    <property type="match status" value="1"/>
</dbReference>
<sequence length="561" mass="58771">MSADVVIAGAGPNGLMLACELSLAGVRPIVLERLPARTTENRANGLVGQVVRMLDRRGLYGRLSGGTEPPRPVPAFVFGALPLDLSTLDDNPLYILGTPQQRVEQVLEERAAELGFEIRRGHELTGLSQDAEEVVADVTGPGGPYRLRARYLVGADGGRSVTRKLAGIGFPGVTRDSTVSRVASVTVPSELVDPATGGLNVPGYGLVPPFMHHRTGHGLFVFAPFPGRSPLVTTMEWEPGVAEDGGQPPLTLEELRESVRRVLGADLPLGPSTGPGPHLTRRLVGGNTRLADRFRDGRVLLAGDAAHVHSAIGGPGLNLGLQDVTNLGWKLAAEIRGWAPPGLLDSYEAERRPAAERVVMHTQAQSALVAPGEEVTALRRLFTELLGDRNVVRHIAGTMAGADIRYDMGGGDAHPLVGRWAPDLSLDTGDDTGPVRLAELTADARPLLLDLTGDASLAGEAAGWDDRVKAVTARLMNPAAMNAPDAQDGPAGPRGSDGSGDPDGDGGSGGEGGSGEVTALLLRPDCYVAWASSSPRPDSAEREALRAALVRWFGAPATVYA</sequence>
<evidence type="ECO:0000256" key="4">
    <source>
        <dbReference type="SAM" id="MobiDB-lite"/>
    </source>
</evidence>
<evidence type="ECO:0000259" key="5">
    <source>
        <dbReference type="Pfam" id="PF01494"/>
    </source>
</evidence>
<dbReference type="Pfam" id="PF01494">
    <property type="entry name" value="FAD_binding_3"/>
    <property type="match status" value="1"/>
</dbReference>
<evidence type="ECO:0000313" key="7">
    <source>
        <dbReference type="Proteomes" id="UP000611554"/>
    </source>
</evidence>
<dbReference type="Proteomes" id="UP000611554">
    <property type="component" value="Unassembled WGS sequence"/>
</dbReference>
<dbReference type="PANTHER" id="PTHR43004:SF19">
    <property type="entry name" value="BINDING MONOOXYGENASE, PUTATIVE (JCVI)-RELATED"/>
    <property type="match status" value="1"/>
</dbReference>